<reference evidence="1 2" key="1">
    <citation type="journal article" date="2014" name="Genome Announc.">
        <title>Draft Genome Sequence of Propane- and Butane-Oxidizing Actinobacterium Rhodococcus ruber IEGM 231.</title>
        <authorList>
            <person name="Ivshina I.B."/>
            <person name="Kuyukina M.S."/>
            <person name="Krivoruchko A.V."/>
            <person name="Barbe V."/>
            <person name="Fischer C."/>
        </authorList>
    </citation>
    <scope>NUCLEOTIDE SEQUENCE [LARGE SCALE GENOMIC DNA]</scope>
</reference>
<evidence type="ECO:0000313" key="1">
    <source>
        <dbReference type="EMBL" id="CDZ91203.1"/>
    </source>
</evidence>
<name>A0A098BR54_9NOCA</name>
<dbReference type="Proteomes" id="UP000042997">
    <property type="component" value="Unassembled WGS sequence"/>
</dbReference>
<evidence type="ECO:0000313" key="2">
    <source>
        <dbReference type="Proteomes" id="UP000042997"/>
    </source>
</evidence>
<dbReference type="EMBL" id="CCSD01000096">
    <property type="protein sequence ID" value="CDZ91203.1"/>
    <property type="molecule type" value="Genomic_DNA"/>
</dbReference>
<proteinExistence type="predicted"/>
<dbReference type="AlphaFoldDB" id="A0A098BR54"/>
<gene>
    <name evidence="1" type="ORF">RHRU231_810004</name>
</gene>
<accession>A0A098BR54</accession>
<protein>
    <submittedName>
        <fullName evidence="1">Uncharacterized protein</fullName>
    </submittedName>
</protein>
<organism evidence="1 2">
    <name type="scientific">Rhodococcus ruber</name>
    <dbReference type="NCBI Taxonomy" id="1830"/>
    <lineage>
        <taxon>Bacteria</taxon>
        <taxon>Bacillati</taxon>
        <taxon>Actinomycetota</taxon>
        <taxon>Actinomycetes</taxon>
        <taxon>Mycobacteriales</taxon>
        <taxon>Nocardiaceae</taxon>
        <taxon>Rhodococcus</taxon>
    </lineage>
</organism>
<sequence>MTQAAAAESQQQHGQRVTLLAQLAEALEDLHLPAVDQAGAAGCHPGLADDARDLGAALDRRQDLGVEPIDLLAELVDLRLGGGQGSIGCAGSGTGGLGVGAHVVSSRQLWDRFGFCGRYRSGRRLGLRWRGSRSLGVRSGLGHRLSHRWQCRR</sequence>